<keyword evidence="2" id="KW-1185">Reference proteome</keyword>
<protein>
    <recommendedName>
        <fullName evidence="3">VWFA domain-containing protein</fullName>
    </recommendedName>
</protein>
<reference evidence="1 2" key="1">
    <citation type="submission" date="2015-10" db="EMBL/GenBank/DDBJ databases">
        <title>Genome analyses suggest a sexual origin of heterokaryosis in a supposedly ancient asexual fungus.</title>
        <authorList>
            <person name="Ropars J."/>
            <person name="Sedzielewska K."/>
            <person name="Noel J."/>
            <person name="Charron P."/>
            <person name="Farinelli L."/>
            <person name="Marton T."/>
            <person name="Kruger M."/>
            <person name="Pelin A."/>
            <person name="Brachmann A."/>
            <person name="Corradi N."/>
        </authorList>
    </citation>
    <scope>NUCLEOTIDE SEQUENCE [LARGE SCALE GENOMIC DNA]</scope>
    <source>
        <strain evidence="1 2">A4</strain>
    </source>
</reference>
<evidence type="ECO:0000313" key="2">
    <source>
        <dbReference type="Proteomes" id="UP000234323"/>
    </source>
</evidence>
<name>A0A2I1GKS9_9GLOM</name>
<dbReference type="EMBL" id="LLXI01000526">
    <property type="protein sequence ID" value="PKY47217.1"/>
    <property type="molecule type" value="Genomic_DNA"/>
</dbReference>
<organism evidence="1 2">
    <name type="scientific">Rhizophagus irregularis</name>
    <dbReference type="NCBI Taxonomy" id="588596"/>
    <lineage>
        <taxon>Eukaryota</taxon>
        <taxon>Fungi</taxon>
        <taxon>Fungi incertae sedis</taxon>
        <taxon>Mucoromycota</taxon>
        <taxon>Glomeromycotina</taxon>
        <taxon>Glomeromycetes</taxon>
        <taxon>Glomerales</taxon>
        <taxon>Glomeraceae</taxon>
        <taxon>Rhizophagus</taxon>
    </lineage>
</organism>
<comment type="caution">
    <text evidence="1">The sequence shown here is derived from an EMBL/GenBank/DDBJ whole genome shotgun (WGS) entry which is preliminary data.</text>
</comment>
<dbReference type="InterPro" id="IPR027417">
    <property type="entry name" value="P-loop_NTPase"/>
</dbReference>
<proteinExistence type="predicted"/>
<sequence>MGEQSCGKSFMLNHLVGTTFDGAMHCTEGVWMSLVNTQEYIYVALDFEGLKSLERTPQEDMFLALFNTVVSNLILFKNQFTINRDISTMFQKFQDGAKLFESDPKIFQARLCVIIKDVPKVDRDDIIRVFQSKFDRLVSEEGEDNFITKMYGSGLDIIPWPVFGDIAWFKKLSFVNKKLEKQKVKYENAITFLQDIKVIMAKLKICDWDSLDESLIQIRIATLKKLLPTAISYGLERKDSVTKLLLDHDTGKPIEDPKTDLSDILNNFDSTELLPDANIHLYDEYVSFVQLSEDLREYFDEIVQSQEETSDEIKWYENFGKFLNYIIERRISRVRKWYAQNTAKLPQDNSNVINGKYEMEQKLDKLALLWTLCGLTCQQCHLKCIKNFNHKDDHDCLTNHKCNFPCQFVEAHNKKLIPKCIHKAGHEGKHICKKIKHLCNEPCDLIGKRNCQEVCSKEIGHPDGKHLCQSTRHYCGVSCSLSTHTVKGDYRCPNKCIKSYEKPHSSHRCENRTCPIQCSILNCQRKCQSNDHFHSYSGFLYVDHFCGNEHHCHELCENDGICKVVIEPKKQLQEPFTKYIQLSERLRCSKKIPPNESKHIGKHTHNENGFHFCEAQCQFCGYFCTLPYGHEQLHNTRHGFDSNMMQIKFSEDDEDNISEYTRADGQGKFTLCNMHCKNLGRHRHIDYCQDEVICKSENQRHDIKHIDEQIQPNPDRPKDFISHKLFWERTGFKDPYPEQQDFAEFDNDRHTITCLNLK</sequence>
<dbReference type="AlphaFoldDB" id="A0A2I1GKS9"/>
<dbReference type="Gene3D" id="3.40.50.300">
    <property type="entry name" value="P-loop containing nucleotide triphosphate hydrolases"/>
    <property type="match status" value="1"/>
</dbReference>
<dbReference type="VEuPathDB" id="FungiDB:RhiirA1_533509"/>
<dbReference type="PANTHER" id="PTHR22796">
    <property type="entry name" value="URG4-RELATED"/>
    <property type="match status" value="1"/>
</dbReference>
<dbReference type="VEuPathDB" id="FungiDB:FUN_012413"/>
<evidence type="ECO:0000313" key="1">
    <source>
        <dbReference type="EMBL" id="PKY47217.1"/>
    </source>
</evidence>
<accession>A0A2I1GKS9</accession>
<dbReference type="SUPFAM" id="SSF52540">
    <property type="entry name" value="P-loop containing nucleoside triphosphate hydrolases"/>
    <property type="match status" value="1"/>
</dbReference>
<evidence type="ECO:0008006" key="3">
    <source>
        <dbReference type="Google" id="ProtNLM"/>
    </source>
</evidence>
<dbReference type="PANTHER" id="PTHR22796:SF1">
    <property type="entry name" value="VWFA DOMAIN-CONTAINING PROTEIN"/>
    <property type="match status" value="1"/>
</dbReference>
<gene>
    <name evidence="1" type="ORF">RhiirA4_543824</name>
</gene>
<dbReference type="Proteomes" id="UP000234323">
    <property type="component" value="Unassembled WGS sequence"/>
</dbReference>